<dbReference type="PANTHER" id="PTHR46681:SF1">
    <property type="entry name" value="KINETOCHORE PROTEIN NDC80 HOMOLOG"/>
    <property type="match status" value="1"/>
</dbReference>
<dbReference type="Proteomes" id="UP001327560">
    <property type="component" value="Chromosome 9"/>
</dbReference>
<comment type="function">
    <text evidence="8">Acts as a component of the essential kinetochore-associated NDC80 complex, which is required for chromosome segregation and spindle checkpoint activity.</text>
</comment>
<dbReference type="EMBL" id="CP136898">
    <property type="protein sequence ID" value="WOL20049.1"/>
    <property type="molecule type" value="Genomic_DNA"/>
</dbReference>
<keyword evidence="6 8" id="KW-0131">Cell cycle</keyword>
<keyword evidence="2 8" id="KW-0158">Chromosome</keyword>
<evidence type="ECO:0000256" key="5">
    <source>
        <dbReference type="ARBA" id="ARBA00023054"/>
    </source>
</evidence>
<dbReference type="GO" id="GO:0031262">
    <property type="term" value="C:Ndc80 complex"/>
    <property type="evidence" value="ECO:0007669"/>
    <property type="project" value="UniProtKB-UniRule"/>
</dbReference>
<gene>
    <name evidence="11" type="ORF">Cni_G28851</name>
</gene>
<keyword evidence="5 9" id="KW-0175">Coiled coil</keyword>
<organism evidence="11 12">
    <name type="scientific">Canna indica</name>
    <name type="common">Indian-shot</name>
    <dbReference type="NCBI Taxonomy" id="4628"/>
    <lineage>
        <taxon>Eukaryota</taxon>
        <taxon>Viridiplantae</taxon>
        <taxon>Streptophyta</taxon>
        <taxon>Embryophyta</taxon>
        <taxon>Tracheophyta</taxon>
        <taxon>Spermatophyta</taxon>
        <taxon>Magnoliopsida</taxon>
        <taxon>Liliopsida</taxon>
        <taxon>Zingiberales</taxon>
        <taxon>Cannaceae</taxon>
        <taxon>Canna</taxon>
    </lineage>
</organism>
<evidence type="ECO:0000256" key="8">
    <source>
        <dbReference type="RuleBase" id="RU368072"/>
    </source>
</evidence>
<dbReference type="Pfam" id="PF03801">
    <property type="entry name" value="Ndc80_HEC"/>
    <property type="match status" value="1"/>
</dbReference>
<comment type="similarity">
    <text evidence="1 8">Belongs to the NDC80/HEC1 family.</text>
</comment>
<proteinExistence type="inferred from homology"/>
<feature type="coiled-coil region" evidence="9">
    <location>
        <begin position="226"/>
        <end position="253"/>
    </location>
</feature>
<reference evidence="11 12" key="1">
    <citation type="submission" date="2023-10" db="EMBL/GenBank/DDBJ databases">
        <title>Chromosome-scale genome assembly provides insights into flower coloration mechanisms of Canna indica.</title>
        <authorList>
            <person name="Li C."/>
        </authorList>
    </citation>
    <scope>NUCLEOTIDE SEQUENCE [LARGE SCALE GENOMIC DNA]</scope>
    <source>
        <tissue evidence="11">Flower</tissue>
    </source>
</reference>
<evidence type="ECO:0000256" key="4">
    <source>
        <dbReference type="ARBA" id="ARBA00022776"/>
    </source>
</evidence>
<feature type="coiled-coil region" evidence="9">
    <location>
        <begin position="444"/>
        <end position="535"/>
    </location>
</feature>
<evidence type="ECO:0000259" key="10">
    <source>
        <dbReference type="Pfam" id="PF03801"/>
    </source>
</evidence>
<dbReference type="InterPro" id="IPR038273">
    <property type="entry name" value="Ndc80_sf"/>
</dbReference>
<keyword evidence="4 8" id="KW-0498">Mitosis</keyword>
<evidence type="ECO:0000313" key="11">
    <source>
        <dbReference type="EMBL" id="WOL20049.1"/>
    </source>
</evidence>
<keyword evidence="8" id="KW-0539">Nucleus</keyword>
<dbReference type="GO" id="GO:0051315">
    <property type="term" value="P:attachment of mitotic spindle microtubules to kinetochore"/>
    <property type="evidence" value="ECO:0007669"/>
    <property type="project" value="UniProtKB-UniRule"/>
</dbReference>
<dbReference type="PANTHER" id="PTHR46681">
    <property type="entry name" value="KINETOCHORE PROTEIN NDC80 HOMOLOG"/>
    <property type="match status" value="1"/>
</dbReference>
<sequence length="602" mass="66983">MRRGAARGAGVGRKYSKVSLGQPDRAAALPSPYNVARHFDFASAGGGRDSDASLCSSRPSSVGARSAAASSSALLTDRSAQTAALRNVNAFLASESAPFSLKPPLPSARDIIEAFRFILARLDWPLVDLNDDLPLLLRHLRCPINLTRSALKAPGTPHAWPPLLSVLYWLVQLARVYGHLSASPQADKPNDLLLFVTRSYSLFISGEDNAVEELDDEYLGKAQHETTNTVADIDALEKEAADLEAKHQAFRAEPSKKEALEREKGMLVEDVKKFQAVVGSWSTKVAAMEASLVEWEKELEAKEKESKRLCEENEELQKRIDTQAVNVRDVERMRREMQAVERDIADAESERNRLEEKAWDLEASVSRKLNEIDVIMEQCNQAVRKLKLVTDFQYVLNAKGSSPAEVMGVNYKSILKPALSSLAEELKKTSVSKLEESITLQEQSREIARKLEEKRDNLASFQAKIDEAEVRLTLLKNDAEEYASKCAAEAQKVKDEFTKKEDELNIVEKTAEEFLKNSEKELQVATKESDEETQMCGRELLALIDAVSEYKEFMESTVSGMKIDLCGTAEYISSLSAKLVSSLFDFSQGGPKRARYSSTKFD</sequence>
<keyword evidence="12" id="KW-1185">Reference proteome</keyword>
<evidence type="ECO:0000256" key="3">
    <source>
        <dbReference type="ARBA" id="ARBA00022618"/>
    </source>
</evidence>
<keyword evidence="3 8" id="KW-0132">Cell division</keyword>
<evidence type="ECO:0000256" key="1">
    <source>
        <dbReference type="ARBA" id="ARBA00007050"/>
    </source>
</evidence>
<name>A0AAQ3L460_9LILI</name>
<comment type="subunit">
    <text evidence="8">Component of the NDC80 complex.</text>
</comment>
<protein>
    <recommendedName>
        <fullName evidence="8">Kinetochore protein NDC80</fullName>
    </recommendedName>
</protein>
<comment type="subcellular location">
    <subcellularLocation>
        <location evidence="8">Chromosome</location>
        <location evidence="8">Centromere</location>
        <location evidence="8">Kinetochore</location>
    </subcellularLocation>
    <subcellularLocation>
        <location evidence="8">Nucleus</location>
    </subcellularLocation>
</comment>
<feature type="coiled-coil region" evidence="9">
    <location>
        <begin position="285"/>
        <end position="371"/>
    </location>
</feature>
<dbReference type="AlphaFoldDB" id="A0AAQ3L460"/>
<dbReference type="InterPro" id="IPR055260">
    <property type="entry name" value="Ndc80_CH"/>
</dbReference>
<keyword evidence="7 8" id="KW-0137">Centromere</keyword>
<dbReference type="InterPro" id="IPR055307">
    <property type="entry name" value="NDC80_plants"/>
</dbReference>
<dbReference type="Gene3D" id="1.10.418.30">
    <property type="entry name" value="Ncd80 complex, Ncd80 subunit"/>
    <property type="match status" value="1"/>
</dbReference>
<evidence type="ECO:0000256" key="2">
    <source>
        <dbReference type="ARBA" id="ARBA00022454"/>
    </source>
</evidence>
<evidence type="ECO:0000256" key="9">
    <source>
        <dbReference type="SAM" id="Coils"/>
    </source>
</evidence>
<dbReference type="GO" id="GO:0051301">
    <property type="term" value="P:cell division"/>
    <property type="evidence" value="ECO:0007669"/>
    <property type="project" value="UniProtKB-UniRule"/>
</dbReference>
<accession>A0AAQ3L460</accession>
<keyword evidence="8" id="KW-0995">Kinetochore</keyword>
<evidence type="ECO:0000313" key="12">
    <source>
        <dbReference type="Proteomes" id="UP001327560"/>
    </source>
</evidence>
<dbReference type="GO" id="GO:0005634">
    <property type="term" value="C:nucleus"/>
    <property type="evidence" value="ECO:0007669"/>
    <property type="project" value="UniProtKB-SubCell"/>
</dbReference>
<evidence type="ECO:0000256" key="7">
    <source>
        <dbReference type="ARBA" id="ARBA00023328"/>
    </source>
</evidence>
<feature type="domain" description="Kinetochore protein Ndc80 CH" evidence="10">
    <location>
        <begin position="72"/>
        <end position="178"/>
    </location>
</feature>
<evidence type="ECO:0000256" key="6">
    <source>
        <dbReference type="ARBA" id="ARBA00023306"/>
    </source>
</evidence>